<feature type="transmembrane region" description="Helical" evidence="6">
    <location>
        <begin position="254"/>
        <end position="274"/>
    </location>
</feature>
<evidence type="ECO:0000256" key="1">
    <source>
        <dbReference type="ARBA" id="ARBA00004127"/>
    </source>
</evidence>
<comment type="caution">
    <text evidence="8">The sequence shown here is derived from an EMBL/GenBank/DDBJ whole genome shotgun (WGS) entry which is preliminary data.</text>
</comment>
<feature type="domain" description="EamA" evidence="7">
    <location>
        <begin position="167"/>
        <end position="297"/>
    </location>
</feature>
<feature type="transmembrane region" description="Helical" evidence="6">
    <location>
        <begin position="79"/>
        <end position="101"/>
    </location>
</feature>
<dbReference type="AlphaFoldDB" id="A0A0D0YUU8"/>
<dbReference type="SUPFAM" id="SSF103481">
    <property type="entry name" value="Multidrug resistance efflux transporter EmrE"/>
    <property type="match status" value="2"/>
</dbReference>
<feature type="transmembrane region" description="Helical" evidence="6">
    <location>
        <begin position="107"/>
        <end position="129"/>
    </location>
</feature>
<sequence>MQQTNSQPQSITKGLLWATLASGLWGISGTVLQYISQNLAIPATWFLSVRTLSAGIVLLIISAIIEGKKMFSIFTNWRLVGWLIAYSLFGLMANLYTFYMSVQTGNAAAATILQYLSPLFIVVGSLVLLRQRPMRSDLIAFTISLIGLFLAITKGNIHELAIPMDSLIWGILSGVTAACYVVLPRQIVKEHSPIVVLGWGMFISGVLFNLWHPVWHNAPQLNFNLVAALAVVVIVGTILAFSVLLHSLNFAPSAVISIVDAVQPVVTFILSVIFLHVKLSWIEVLGSALIILAIYVLQHFREG</sequence>
<organism evidence="8 9">
    <name type="scientific">Paucilactobacillus wasatchensis</name>
    <dbReference type="NCBI Taxonomy" id="1335616"/>
    <lineage>
        <taxon>Bacteria</taxon>
        <taxon>Bacillati</taxon>
        <taxon>Bacillota</taxon>
        <taxon>Bacilli</taxon>
        <taxon>Lactobacillales</taxon>
        <taxon>Lactobacillaceae</taxon>
        <taxon>Paucilactobacillus</taxon>
    </lineage>
</organism>
<keyword evidence="9" id="KW-1185">Reference proteome</keyword>
<dbReference type="Pfam" id="PF00892">
    <property type="entry name" value="EamA"/>
    <property type="match status" value="2"/>
</dbReference>
<dbReference type="InterPro" id="IPR000620">
    <property type="entry name" value="EamA_dom"/>
</dbReference>
<comment type="subcellular location">
    <subcellularLocation>
        <location evidence="1">Endomembrane system</location>
        <topology evidence="1">Multi-pass membrane protein</topology>
    </subcellularLocation>
</comment>
<evidence type="ECO:0000313" key="8">
    <source>
        <dbReference type="EMBL" id="KIS03034.1"/>
    </source>
</evidence>
<gene>
    <name evidence="8" type="ORF">WDC_1371</name>
</gene>
<dbReference type="PATRIC" id="fig|1335616.4.peg.1374"/>
<feature type="transmembrane region" description="Helical" evidence="6">
    <location>
        <begin position="195"/>
        <end position="211"/>
    </location>
</feature>
<keyword evidence="3 6" id="KW-0812">Transmembrane</keyword>
<evidence type="ECO:0000256" key="2">
    <source>
        <dbReference type="ARBA" id="ARBA00007362"/>
    </source>
</evidence>
<protein>
    <submittedName>
        <fullName evidence="8">Permease of the drug/metabolite transporter (DMT) superfamily</fullName>
    </submittedName>
</protein>
<accession>A0A0D0YUU8</accession>
<comment type="similarity">
    <text evidence="2">Belongs to the EamA transporter family.</text>
</comment>
<feature type="transmembrane region" description="Helical" evidence="6">
    <location>
        <begin position="167"/>
        <end position="183"/>
    </location>
</feature>
<feature type="transmembrane region" description="Helical" evidence="6">
    <location>
        <begin position="280"/>
        <end position="297"/>
    </location>
</feature>
<dbReference type="InterPro" id="IPR050638">
    <property type="entry name" value="AA-Vitamin_Transporters"/>
</dbReference>
<keyword evidence="5 6" id="KW-0472">Membrane</keyword>
<feature type="transmembrane region" description="Helical" evidence="6">
    <location>
        <begin position="223"/>
        <end position="245"/>
    </location>
</feature>
<dbReference type="PANTHER" id="PTHR32322">
    <property type="entry name" value="INNER MEMBRANE TRANSPORTER"/>
    <property type="match status" value="1"/>
</dbReference>
<dbReference type="RefSeq" id="WP_044011102.1">
    <property type="nucleotide sequence ID" value="NZ_AWTT01000034.1"/>
</dbReference>
<reference evidence="8 9" key="1">
    <citation type="submission" date="2013-08" db="EMBL/GenBank/DDBJ databases">
        <title>Lactobacillus wasatchii sp. WDC04, a late gas producing bacteria isolated from aged chedder cheese.</title>
        <authorList>
            <person name="Oberg C.J."/>
            <person name="Culumber M."/>
            <person name="McMahon D.J."/>
            <person name="Broadbent J.R."/>
            <person name="Oberg T.S."/>
            <person name="Ortaki F."/>
        </authorList>
    </citation>
    <scope>NUCLEOTIDE SEQUENCE [LARGE SCALE GENOMIC DNA]</scope>
    <source>
        <strain evidence="8 9">WDC04</strain>
    </source>
</reference>
<feature type="domain" description="EamA" evidence="7">
    <location>
        <begin position="13"/>
        <end position="152"/>
    </location>
</feature>
<dbReference type="EMBL" id="AWTT01000034">
    <property type="protein sequence ID" value="KIS03034.1"/>
    <property type="molecule type" value="Genomic_DNA"/>
</dbReference>
<dbReference type="GO" id="GO:0016020">
    <property type="term" value="C:membrane"/>
    <property type="evidence" value="ECO:0007669"/>
    <property type="project" value="UniProtKB-SubCell"/>
</dbReference>
<dbReference type="STRING" id="1335616.WDC_1371"/>
<feature type="transmembrane region" description="Helical" evidence="6">
    <location>
        <begin position="138"/>
        <end position="155"/>
    </location>
</feature>
<dbReference type="Proteomes" id="UP000032279">
    <property type="component" value="Unassembled WGS sequence"/>
</dbReference>
<proteinExistence type="inferred from homology"/>
<evidence type="ECO:0000313" key="9">
    <source>
        <dbReference type="Proteomes" id="UP000032279"/>
    </source>
</evidence>
<evidence type="ECO:0000256" key="6">
    <source>
        <dbReference type="SAM" id="Phobius"/>
    </source>
</evidence>
<feature type="transmembrane region" description="Helical" evidence="6">
    <location>
        <begin position="15"/>
        <end position="35"/>
    </location>
</feature>
<dbReference type="OrthoDB" id="9810818at2"/>
<feature type="transmembrane region" description="Helical" evidence="6">
    <location>
        <begin position="47"/>
        <end position="67"/>
    </location>
</feature>
<evidence type="ECO:0000256" key="5">
    <source>
        <dbReference type="ARBA" id="ARBA00023136"/>
    </source>
</evidence>
<evidence type="ECO:0000259" key="7">
    <source>
        <dbReference type="Pfam" id="PF00892"/>
    </source>
</evidence>
<evidence type="ECO:0000256" key="4">
    <source>
        <dbReference type="ARBA" id="ARBA00022989"/>
    </source>
</evidence>
<name>A0A0D0YUU8_9LACO</name>
<dbReference type="InterPro" id="IPR037185">
    <property type="entry name" value="EmrE-like"/>
</dbReference>
<dbReference type="Gene3D" id="1.10.3730.20">
    <property type="match status" value="1"/>
</dbReference>
<keyword evidence="4 6" id="KW-1133">Transmembrane helix</keyword>
<evidence type="ECO:0000256" key="3">
    <source>
        <dbReference type="ARBA" id="ARBA00022692"/>
    </source>
</evidence>
<dbReference type="PANTHER" id="PTHR32322:SF2">
    <property type="entry name" value="EAMA DOMAIN-CONTAINING PROTEIN"/>
    <property type="match status" value="1"/>
</dbReference>